<organism evidence="2 3">
    <name type="scientific">Streptomyces achromogenes</name>
    <dbReference type="NCBI Taxonomy" id="67255"/>
    <lineage>
        <taxon>Bacteria</taxon>
        <taxon>Bacillati</taxon>
        <taxon>Actinomycetota</taxon>
        <taxon>Actinomycetes</taxon>
        <taxon>Kitasatosporales</taxon>
        <taxon>Streptomycetaceae</taxon>
        <taxon>Streptomyces</taxon>
    </lineage>
</organism>
<dbReference type="Proteomes" id="UP001243364">
    <property type="component" value="Unassembled WGS sequence"/>
</dbReference>
<dbReference type="EMBL" id="JAUSYA010000001">
    <property type="protein sequence ID" value="MDQ0686074.1"/>
    <property type="molecule type" value="Genomic_DNA"/>
</dbReference>
<gene>
    <name evidence="2" type="ORF">QFZ56_005037</name>
</gene>
<accession>A0ABU0Q5Y4</accession>
<sequence>MERAGRGHARASASPRSTTGSARVAVASGECVGAVSGAEWDGAVSGAEWDGATSAVRPVRHSQPFSRAIRTASARLRTASFCMAVDR</sequence>
<proteinExistence type="predicted"/>
<evidence type="ECO:0000313" key="2">
    <source>
        <dbReference type="EMBL" id="MDQ0686074.1"/>
    </source>
</evidence>
<evidence type="ECO:0000313" key="3">
    <source>
        <dbReference type="Proteomes" id="UP001243364"/>
    </source>
</evidence>
<evidence type="ECO:0000256" key="1">
    <source>
        <dbReference type="SAM" id="MobiDB-lite"/>
    </source>
</evidence>
<feature type="region of interest" description="Disordered" evidence="1">
    <location>
        <begin position="1"/>
        <end position="25"/>
    </location>
</feature>
<protein>
    <submittedName>
        <fullName evidence="2">Uncharacterized protein</fullName>
    </submittedName>
</protein>
<name>A0ABU0Q5Y4_STRAH</name>
<reference evidence="2 3" key="1">
    <citation type="submission" date="2023-07" db="EMBL/GenBank/DDBJ databases">
        <title>Comparative genomics of wheat-associated soil bacteria to identify genetic determinants of phenazine resistance.</title>
        <authorList>
            <person name="Mouncey N."/>
        </authorList>
    </citation>
    <scope>NUCLEOTIDE SEQUENCE [LARGE SCALE GENOMIC DNA]</scope>
    <source>
        <strain evidence="2 3">W4I19-2</strain>
    </source>
</reference>
<keyword evidence="3" id="KW-1185">Reference proteome</keyword>
<comment type="caution">
    <text evidence="2">The sequence shown here is derived from an EMBL/GenBank/DDBJ whole genome shotgun (WGS) entry which is preliminary data.</text>
</comment>